<organism evidence="1 2">
    <name type="scientific">Salix koriyanagi</name>
    <dbReference type="NCBI Taxonomy" id="2511006"/>
    <lineage>
        <taxon>Eukaryota</taxon>
        <taxon>Viridiplantae</taxon>
        <taxon>Streptophyta</taxon>
        <taxon>Embryophyta</taxon>
        <taxon>Tracheophyta</taxon>
        <taxon>Spermatophyta</taxon>
        <taxon>Magnoliopsida</taxon>
        <taxon>eudicotyledons</taxon>
        <taxon>Gunneridae</taxon>
        <taxon>Pentapetalae</taxon>
        <taxon>rosids</taxon>
        <taxon>fabids</taxon>
        <taxon>Malpighiales</taxon>
        <taxon>Salicaceae</taxon>
        <taxon>Saliceae</taxon>
        <taxon>Salix</taxon>
    </lineage>
</organism>
<comment type="caution">
    <text evidence="1">The sequence shown here is derived from an EMBL/GenBank/DDBJ whole genome shotgun (WGS) entry which is preliminary data.</text>
</comment>
<sequence length="107" mass="11546">MCTYTDDVCTGTCIFTSHDDSSSVLKEEVRTLPSYVNCSMIGSSSSPSSDPGLVYTVVAYVGDDETFSKNIARATMNSRRLSFHVMRGVDETRMDGVLGAVNVADTD</sequence>
<dbReference type="EMBL" id="JAPFFM010000011">
    <property type="protein sequence ID" value="KAJ6734036.1"/>
    <property type="molecule type" value="Genomic_DNA"/>
</dbReference>
<gene>
    <name evidence="1" type="ORF">OIU74_005768</name>
</gene>
<reference evidence="1" key="1">
    <citation type="submission" date="2022-11" db="EMBL/GenBank/DDBJ databases">
        <authorList>
            <person name="Hyden B.L."/>
            <person name="Feng K."/>
            <person name="Yates T."/>
            <person name="Jawdy S."/>
            <person name="Smart L.B."/>
            <person name="Muchero W."/>
        </authorList>
    </citation>
    <scope>NUCLEOTIDE SEQUENCE</scope>
    <source>
        <tissue evidence="1">Shoot tip</tissue>
    </source>
</reference>
<protein>
    <submittedName>
        <fullName evidence="1">Uncharacterized protein</fullName>
    </submittedName>
</protein>
<dbReference type="Proteomes" id="UP001151752">
    <property type="component" value="Chromosome 7"/>
</dbReference>
<evidence type="ECO:0000313" key="1">
    <source>
        <dbReference type="EMBL" id="KAJ6734036.1"/>
    </source>
</evidence>
<accession>A0A9Q0ZGW6</accession>
<keyword evidence="2" id="KW-1185">Reference proteome</keyword>
<name>A0A9Q0ZGW6_9ROSI</name>
<proteinExistence type="predicted"/>
<evidence type="ECO:0000313" key="2">
    <source>
        <dbReference type="Proteomes" id="UP001151752"/>
    </source>
</evidence>
<reference evidence="1" key="2">
    <citation type="journal article" date="2023" name="Int. J. Mol. Sci.">
        <title>De Novo Assembly and Annotation of 11 Diverse Shrub Willow (Salix) Genomes Reveals Novel Gene Organization in Sex-Linked Regions.</title>
        <authorList>
            <person name="Hyden B."/>
            <person name="Feng K."/>
            <person name="Yates T.B."/>
            <person name="Jawdy S."/>
            <person name="Cereghino C."/>
            <person name="Smart L.B."/>
            <person name="Muchero W."/>
        </authorList>
    </citation>
    <scope>NUCLEOTIDE SEQUENCE</scope>
    <source>
        <tissue evidence="1">Shoot tip</tissue>
    </source>
</reference>
<dbReference type="AlphaFoldDB" id="A0A9Q0ZGW6"/>